<gene>
    <name evidence="1" type="ORF">L1987_61182</name>
</gene>
<name>A0ACB9DAZ6_9ASTR</name>
<keyword evidence="2" id="KW-1185">Reference proteome</keyword>
<reference evidence="1 2" key="2">
    <citation type="journal article" date="2022" name="Mol. Ecol. Resour.">
        <title>The genomes of chicory, endive, great burdock and yacon provide insights into Asteraceae paleo-polyploidization history and plant inulin production.</title>
        <authorList>
            <person name="Fan W."/>
            <person name="Wang S."/>
            <person name="Wang H."/>
            <person name="Wang A."/>
            <person name="Jiang F."/>
            <person name="Liu H."/>
            <person name="Zhao H."/>
            <person name="Xu D."/>
            <person name="Zhang Y."/>
        </authorList>
    </citation>
    <scope>NUCLEOTIDE SEQUENCE [LARGE SCALE GENOMIC DNA]</scope>
    <source>
        <strain evidence="2">cv. Yunnan</strain>
        <tissue evidence="1">Leaves</tissue>
    </source>
</reference>
<dbReference type="EMBL" id="CM042037">
    <property type="protein sequence ID" value="KAI3743472.1"/>
    <property type="molecule type" value="Genomic_DNA"/>
</dbReference>
<evidence type="ECO:0000313" key="2">
    <source>
        <dbReference type="Proteomes" id="UP001056120"/>
    </source>
</evidence>
<sequence>MPFGLTNAPVEQLYAKFSKCEFWIHEVQFLGHVVNERGIHVDLAKVKAIKNWAAPTTPTEVRQFLGLAGYYRRFIEGFSKIAQPLTVLTQKGSRLCVNATREVFALKIWRHYLYGTKCTIYTDHKSLQHIFEQKELNMQQRHWIEFLNDYDCAIKYHPGKANVVADALSRKETKPRRVRALQLTFHTRLPGQIRNAQLKALKEENLPLVSTRDRLTKSAHFLAIRETDKMEKLTRVYLEEVVSRHGVPISIISDRDARFTSRFWQSLQKSLGTRLDLSIAYHPQTDGQTERTIQTLEDMLRVCVIDFGNSWETHLRLTEMPITYLLGRSSQLYQRRRQPRVTSDVAATTVSVTIPEIVSLPLETTVHELVVTAQIQTESVTITPTTGQTSTIPTTTLQPISQPYKFGDFTHGFDFNELFSFPTQGIVEASTSKDPDPRDARITQLETQVASLLETVQKSRSESDAQQAQINSLVDEVTRLRHQGEGTQERIKSLMDQNDMLFKTNEIILGHRKSMELRMDIQRKEHEIMVKLISELNENLAAQREKEKEKKKPDWLKS</sequence>
<proteinExistence type="predicted"/>
<protein>
    <submittedName>
        <fullName evidence="1">Uncharacterized protein</fullName>
    </submittedName>
</protein>
<evidence type="ECO:0000313" key="1">
    <source>
        <dbReference type="EMBL" id="KAI3743472.1"/>
    </source>
</evidence>
<dbReference type="Proteomes" id="UP001056120">
    <property type="component" value="Linkage Group LG20"/>
</dbReference>
<reference evidence="2" key="1">
    <citation type="journal article" date="2022" name="Mol. Ecol. Resour.">
        <title>The genomes of chicory, endive, great burdock and yacon provide insights into Asteraceae palaeo-polyploidization history and plant inulin production.</title>
        <authorList>
            <person name="Fan W."/>
            <person name="Wang S."/>
            <person name="Wang H."/>
            <person name="Wang A."/>
            <person name="Jiang F."/>
            <person name="Liu H."/>
            <person name="Zhao H."/>
            <person name="Xu D."/>
            <person name="Zhang Y."/>
        </authorList>
    </citation>
    <scope>NUCLEOTIDE SEQUENCE [LARGE SCALE GENOMIC DNA]</scope>
    <source>
        <strain evidence="2">cv. Yunnan</strain>
    </source>
</reference>
<organism evidence="1 2">
    <name type="scientific">Smallanthus sonchifolius</name>
    <dbReference type="NCBI Taxonomy" id="185202"/>
    <lineage>
        <taxon>Eukaryota</taxon>
        <taxon>Viridiplantae</taxon>
        <taxon>Streptophyta</taxon>
        <taxon>Embryophyta</taxon>
        <taxon>Tracheophyta</taxon>
        <taxon>Spermatophyta</taxon>
        <taxon>Magnoliopsida</taxon>
        <taxon>eudicotyledons</taxon>
        <taxon>Gunneridae</taxon>
        <taxon>Pentapetalae</taxon>
        <taxon>asterids</taxon>
        <taxon>campanulids</taxon>
        <taxon>Asterales</taxon>
        <taxon>Asteraceae</taxon>
        <taxon>Asteroideae</taxon>
        <taxon>Heliantheae alliance</taxon>
        <taxon>Millerieae</taxon>
        <taxon>Smallanthus</taxon>
    </lineage>
</organism>
<accession>A0ACB9DAZ6</accession>
<comment type="caution">
    <text evidence="1">The sequence shown here is derived from an EMBL/GenBank/DDBJ whole genome shotgun (WGS) entry which is preliminary data.</text>
</comment>